<feature type="compositionally biased region" description="Low complexity" evidence="1">
    <location>
        <begin position="59"/>
        <end position="70"/>
    </location>
</feature>
<feature type="compositionally biased region" description="Polar residues" evidence="1">
    <location>
        <begin position="43"/>
        <end position="58"/>
    </location>
</feature>
<accession>A0A7J0G9L8</accession>
<evidence type="ECO:0000313" key="2">
    <source>
        <dbReference type="EMBL" id="GFZ07505.1"/>
    </source>
</evidence>
<dbReference type="AlphaFoldDB" id="A0A7J0G9L8"/>
<proteinExistence type="predicted"/>
<dbReference type="EMBL" id="BJWL01000019">
    <property type="protein sequence ID" value="GFZ07505.1"/>
    <property type="molecule type" value="Genomic_DNA"/>
</dbReference>
<protein>
    <submittedName>
        <fullName evidence="2">LEUNIG-like protein</fullName>
    </submittedName>
</protein>
<sequence>MKMAQMQQYSPHYQDQLQQQQLQQVHLMAVLMTHNNRKRKQHYSSGPANSIGTGNTMGPSPSSPASTHTPGDGLTTASSLQHVNSAPKSLVMYGADGAAGLALSTNQLYYLEENLEARQRELEREEEL</sequence>
<gene>
    <name evidence="2" type="ORF">Acr_19g0004420</name>
</gene>
<name>A0A7J0G9L8_9ERIC</name>
<dbReference type="Proteomes" id="UP000585474">
    <property type="component" value="Unassembled WGS sequence"/>
</dbReference>
<organism evidence="2 3">
    <name type="scientific">Actinidia rufa</name>
    <dbReference type="NCBI Taxonomy" id="165716"/>
    <lineage>
        <taxon>Eukaryota</taxon>
        <taxon>Viridiplantae</taxon>
        <taxon>Streptophyta</taxon>
        <taxon>Embryophyta</taxon>
        <taxon>Tracheophyta</taxon>
        <taxon>Spermatophyta</taxon>
        <taxon>Magnoliopsida</taxon>
        <taxon>eudicotyledons</taxon>
        <taxon>Gunneridae</taxon>
        <taxon>Pentapetalae</taxon>
        <taxon>asterids</taxon>
        <taxon>Ericales</taxon>
        <taxon>Actinidiaceae</taxon>
        <taxon>Actinidia</taxon>
    </lineage>
</organism>
<comment type="caution">
    <text evidence="2">The sequence shown here is derived from an EMBL/GenBank/DDBJ whole genome shotgun (WGS) entry which is preliminary data.</text>
</comment>
<evidence type="ECO:0000313" key="3">
    <source>
        <dbReference type="Proteomes" id="UP000585474"/>
    </source>
</evidence>
<feature type="region of interest" description="Disordered" evidence="1">
    <location>
        <begin position="33"/>
        <end position="81"/>
    </location>
</feature>
<dbReference type="OrthoDB" id="1110077at2759"/>
<keyword evidence="3" id="KW-1185">Reference proteome</keyword>
<reference evidence="2 3" key="1">
    <citation type="submission" date="2019-07" db="EMBL/GenBank/DDBJ databases">
        <title>De Novo Assembly of kiwifruit Actinidia rufa.</title>
        <authorList>
            <person name="Sugita-Konishi S."/>
            <person name="Sato K."/>
            <person name="Mori E."/>
            <person name="Abe Y."/>
            <person name="Kisaki G."/>
            <person name="Hamano K."/>
            <person name="Suezawa K."/>
            <person name="Otani M."/>
            <person name="Fukuda T."/>
            <person name="Manabe T."/>
            <person name="Gomi K."/>
            <person name="Tabuchi M."/>
            <person name="Akimitsu K."/>
            <person name="Kataoka I."/>
        </authorList>
    </citation>
    <scope>NUCLEOTIDE SEQUENCE [LARGE SCALE GENOMIC DNA]</scope>
    <source>
        <strain evidence="3">cv. Fuchu</strain>
    </source>
</reference>
<evidence type="ECO:0000256" key="1">
    <source>
        <dbReference type="SAM" id="MobiDB-lite"/>
    </source>
</evidence>